<dbReference type="Pfam" id="PF09669">
    <property type="entry name" value="Phage_pRha"/>
    <property type="match status" value="1"/>
</dbReference>
<organism evidence="1 2">
    <name type="scientific">Methylomonas koyamae</name>
    <dbReference type="NCBI Taxonomy" id="702114"/>
    <lineage>
        <taxon>Bacteria</taxon>
        <taxon>Pseudomonadati</taxon>
        <taxon>Pseudomonadota</taxon>
        <taxon>Gammaproteobacteria</taxon>
        <taxon>Methylococcales</taxon>
        <taxon>Methylococcaceae</taxon>
        <taxon>Methylomonas</taxon>
    </lineage>
</organism>
<sequence>MKAKAKTNLALVEVHGRKLTTTSLVIAEQFGRPHKSVLRSLDTLKDRLKFVPISYSDSYGREQKLYQLDERAFLIAMPFIGGKKSVDGQIALVDEFMRLKKLINEPGRNAELIAKRNTGAEMTDMLRFVRESAGKQTAAKHFISEHMFCNRALTGKWAAIDETELDVYDTRLLAEIRKHNMRLMTRHPKQADRKELMDVFVADYRAKHPRPALAA</sequence>
<gene>
    <name evidence="1" type="ORF">A1355_17435</name>
</gene>
<dbReference type="AlphaFoldDB" id="A0A177PGE3"/>
<evidence type="ECO:0000313" key="1">
    <source>
        <dbReference type="EMBL" id="OAI28479.1"/>
    </source>
</evidence>
<evidence type="ECO:0000313" key="2">
    <source>
        <dbReference type="Proteomes" id="UP000077628"/>
    </source>
</evidence>
<proteinExistence type="predicted"/>
<dbReference type="STRING" id="702114.A1355_17435"/>
<dbReference type="RefSeq" id="WP_064024073.1">
    <property type="nucleotide sequence ID" value="NZ_LUUK01000010.1"/>
</dbReference>
<dbReference type="Proteomes" id="UP000077628">
    <property type="component" value="Unassembled WGS sequence"/>
</dbReference>
<dbReference type="InterPro" id="IPR014054">
    <property type="entry name" value="Phage_regulatory_Rha"/>
</dbReference>
<evidence type="ECO:0008006" key="3">
    <source>
        <dbReference type="Google" id="ProtNLM"/>
    </source>
</evidence>
<keyword evidence="2" id="KW-1185">Reference proteome</keyword>
<dbReference type="EMBL" id="LUUK01000010">
    <property type="protein sequence ID" value="OAI28479.1"/>
    <property type="molecule type" value="Genomic_DNA"/>
</dbReference>
<protein>
    <recommendedName>
        <fullName evidence="3">Rha family transcriptional regulator</fullName>
    </recommendedName>
</protein>
<name>A0A177PGE3_9GAMM</name>
<accession>A0A177PGE3</accession>
<comment type="caution">
    <text evidence="1">The sequence shown here is derived from an EMBL/GenBank/DDBJ whole genome shotgun (WGS) entry which is preliminary data.</text>
</comment>
<reference evidence="2" key="1">
    <citation type="submission" date="2016-03" db="EMBL/GenBank/DDBJ databases">
        <authorList>
            <person name="Heylen K."/>
            <person name="De Vos P."/>
            <person name="Vekeman B."/>
        </authorList>
    </citation>
    <scope>NUCLEOTIDE SEQUENCE [LARGE SCALE GENOMIC DNA]</scope>
    <source>
        <strain evidence="2">R-45383</strain>
    </source>
</reference>